<organism evidence="1">
    <name type="scientific">freshwater metagenome</name>
    <dbReference type="NCBI Taxonomy" id="449393"/>
    <lineage>
        <taxon>unclassified sequences</taxon>
        <taxon>metagenomes</taxon>
        <taxon>ecological metagenomes</taxon>
    </lineage>
</organism>
<accession>A0A6J7SGE2</accession>
<reference evidence="1" key="1">
    <citation type="submission" date="2020-05" db="EMBL/GenBank/DDBJ databases">
        <authorList>
            <person name="Chiriac C."/>
            <person name="Salcher M."/>
            <person name="Ghai R."/>
            <person name="Kavagutti S V."/>
        </authorList>
    </citation>
    <scope>NUCLEOTIDE SEQUENCE</scope>
</reference>
<evidence type="ECO:0000313" key="1">
    <source>
        <dbReference type="EMBL" id="CAB5040315.1"/>
    </source>
</evidence>
<dbReference type="EMBL" id="CAFBPZ010000078">
    <property type="protein sequence ID" value="CAB5040315.1"/>
    <property type="molecule type" value="Genomic_DNA"/>
</dbReference>
<gene>
    <name evidence="1" type="ORF">UFOPK4237_01119</name>
</gene>
<sequence length="154" mass="16146">MLAATPRYLASRLLVGFSARMLTTSWRTLTRSLAATIRAAISASAVSISATAESKAALEFRLIARVTICFFISASLADRRRSASPAICIARASVIVNSANKPSAAALTSAGTSRAMFLRTAVILLLNPSYTCMTTNSLVMSLDAQAASNPALIC</sequence>
<name>A0A6J7SGE2_9ZZZZ</name>
<proteinExistence type="predicted"/>
<dbReference type="AlphaFoldDB" id="A0A6J7SGE2"/>
<protein>
    <submittedName>
        <fullName evidence="1">Unannotated protein</fullName>
    </submittedName>
</protein>